<dbReference type="Gene3D" id="2.60.120.260">
    <property type="entry name" value="Galactose-binding domain-like"/>
    <property type="match status" value="1"/>
</dbReference>
<dbReference type="GO" id="GO:0001755">
    <property type="term" value="P:neural crest cell migration"/>
    <property type="evidence" value="ECO:0007669"/>
    <property type="project" value="TreeGrafter"/>
</dbReference>
<keyword evidence="4" id="KW-1185">Reference proteome</keyword>
<dbReference type="GO" id="GO:0051491">
    <property type="term" value="P:positive regulation of filopodium assembly"/>
    <property type="evidence" value="ECO:0007669"/>
    <property type="project" value="TreeGrafter"/>
</dbReference>
<dbReference type="GO" id="GO:0001570">
    <property type="term" value="P:vasculogenesis"/>
    <property type="evidence" value="ECO:0007669"/>
    <property type="project" value="TreeGrafter"/>
</dbReference>
<keyword evidence="1" id="KW-1015">Disulfide bond</keyword>
<dbReference type="InterPro" id="IPR008979">
    <property type="entry name" value="Galactose-bd-like_sf"/>
</dbReference>
<accession>A0A7J8APA6</accession>
<dbReference type="InterPro" id="IPR000421">
    <property type="entry name" value="FA58C"/>
</dbReference>
<dbReference type="GO" id="GO:0038085">
    <property type="term" value="F:vascular endothelial growth factor binding"/>
    <property type="evidence" value="ECO:0007669"/>
    <property type="project" value="TreeGrafter"/>
</dbReference>
<feature type="domain" description="F5/8 type C" evidence="2">
    <location>
        <begin position="31"/>
        <end position="84"/>
    </location>
</feature>
<dbReference type="Proteomes" id="UP000527355">
    <property type="component" value="Unassembled WGS sequence"/>
</dbReference>
<gene>
    <name evidence="3" type="ORF">mMyoMyo1_014146</name>
</gene>
<dbReference type="GO" id="GO:0017154">
    <property type="term" value="F:semaphorin receptor activity"/>
    <property type="evidence" value="ECO:0007669"/>
    <property type="project" value="TreeGrafter"/>
</dbReference>
<dbReference type="EMBL" id="JABWUV010000001">
    <property type="protein sequence ID" value="KAF6388111.1"/>
    <property type="molecule type" value="Genomic_DNA"/>
</dbReference>
<dbReference type="GO" id="GO:0002040">
    <property type="term" value="P:sprouting angiogenesis"/>
    <property type="evidence" value="ECO:0007669"/>
    <property type="project" value="TreeGrafter"/>
</dbReference>
<evidence type="ECO:0000313" key="3">
    <source>
        <dbReference type="EMBL" id="KAF6388111.1"/>
    </source>
</evidence>
<dbReference type="GO" id="GO:0030947">
    <property type="term" value="P:regulation of vascular endothelial growth factor receptor signaling pathway"/>
    <property type="evidence" value="ECO:0007669"/>
    <property type="project" value="TreeGrafter"/>
</dbReference>
<dbReference type="GO" id="GO:0007411">
    <property type="term" value="P:axon guidance"/>
    <property type="evidence" value="ECO:0007669"/>
    <property type="project" value="TreeGrafter"/>
</dbReference>
<comment type="caution">
    <text evidence="3">The sequence shown here is derived from an EMBL/GenBank/DDBJ whole genome shotgun (WGS) entry which is preliminary data.</text>
</comment>
<dbReference type="InterPro" id="IPR050633">
    <property type="entry name" value="Neuropilin_MCO_CoagFactor"/>
</dbReference>
<dbReference type="GO" id="GO:0005021">
    <property type="term" value="F:vascular endothelial growth factor receptor activity"/>
    <property type="evidence" value="ECO:0007669"/>
    <property type="project" value="TreeGrafter"/>
</dbReference>
<dbReference type="SUPFAM" id="SSF49785">
    <property type="entry name" value="Galactose-binding domain-like"/>
    <property type="match status" value="1"/>
</dbReference>
<dbReference type="GO" id="GO:0048010">
    <property type="term" value="P:vascular endothelial growth factor receptor signaling pathway"/>
    <property type="evidence" value="ECO:0007669"/>
    <property type="project" value="TreeGrafter"/>
</dbReference>
<dbReference type="GO" id="GO:0030424">
    <property type="term" value="C:axon"/>
    <property type="evidence" value="ECO:0007669"/>
    <property type="project" value="TreeGrafter"/>
</dbReference>
<organism evidence="3 4">
    <name type="scientific">Myotis myotis</name>
    <name type="common">Greater mouse-eared bat</name>
    <name type="synonym">Vespertilio myotis</name>
    <dbReference type="NCBI Taxonomy" id="51298"/>
    <lineage>
        <taxon>Eukaryota</taxon>
        <taxon>Metazoa</taxon>
        <taxon>Chordata</taxon>
        <taxon>Craniata</taxon>
        <taxon>Vertebrata</taxon>
        <taxon>Euteleostomi</taxon>
        <taxon>Mammalia</taxon>
        <taxon>Eutheria</taxon>
        <taxon>Laurasiatheria</taxon>
        <taxon>Chiroptera</taxon>
        <taxon>Yangochiroptera</taxon>
        <taxon>Vespertilionidae</taxon>
        <taxon>Myotis</taxon>
    </lineage>
</organism>
<dbReference type="GO" id="GO:0005925">
    <property type="term" value="C:focal adhesion"/>
    <property type="evidence" value="ECO:0007669"/>
    <property type="project" value="TreeGrafter"/>
</dbReference>
<dbReference type="GO" id="GO:0009611">
    <property type="term" value="P:response to wounding"/>
    <property type="evidence" value="ECO:0007669"/>
    <property type="project" value="TreeGrafter"/>
</dbReference>
<dbReference type="GO" id="GO:0005886">
    <property type="term" value="C:plasma membrane"/>
    <property type="evidence" value="ECO:0007669"/>
    <property type="project" value="TreeGrafter"/>
</dbReference>
<protein>
    <submittedName>
        <fullName evidence="3">Neuropilin 1</fullName>
    </submittedName>
</protein>
<dbReference type="GO" id="GO:0010595">
    <property type="term" value="P:positive regulation of endothelial cell migration"/>
    <property type="evidence" value="ECO:0007669"/>
    <property type="project" value="TreeGrafter"/>
</dbReference>
<evidence type="ECO:0000256" key="1">
    <source>
        <dbReference type="ARBA" id="ARBA00023157"/>
    </source>
</evidence>
<dbReference type="PANTHER" id="PTHR46806">
    <property type="entry name" value="F5/8 TYPE C DOMAIN-CONTAINING PROTEIN"/>
    <property type="match status" value="1"/>
</dbReference>
<sequence length="120" mass="13746">MVFYTDSAIAKEGFSANYSVLQNSLSKDFKCMEALGMESGEIHSDQITASSQYSTNWSSERSRLNYPENGWTPGEDSYREWIQVGRLRPGTFRVEDDLGHLERLLKNTVPDKCLQMRRKG</sequence>
<evidence type="ECO:0000313" key="4">
    <source>
        <dbReference type="Proteomes" id="UP000527355"/>
    </source>
</evidence>
<reference evidence="3 4" key="1">
    <citation type="journal article" date="2020" name="Nature">
        <title>Six reference-quality genomes reveal evolution of bat adaptations.</title>
        <authorList>
            <person name="Jebb D."/>
            <person name="Huang Z."/>
            <person name="Pippel M."/>
            <person name="Hughes G.M."/>
            <person name="Lavrichenko K."/>
            <person name="Devanna P."/>
            <person name="Winkler S."/>
            <person name="Jermiin L.S."/>
            <person name="Skirmuntt E.C."/>
            <person name="Katzourakis A."/>
            <person name="Burkitt-Gray L."/>
            <person name="Ray D.A."/>
            <person name="Sullivan K.A.M."/>
            <person name="Roscito J.G."/>
            <person name="Kirilenko B.M."/>
            <person name="Davalos L.M."/>
            <person name="Corthals A.P."/>
            <person name="Power M.L."/>
            <person name="Jones G."/>
            <person name="Ransome R.D."/>
            <person name="Dechmann D.K.N."/>
            <person name="Locatelli A.G."/>
            <person name="Puechmaille S.J."/>
            <person name="Fedrigo O."/>
            <person name="Jarvis E.D."/>
            <person name="Hiller M."/>
            <person name="Vernes S.C."/>
            <person name="Myers E.W."/>
            <person name="Teeling E.C."/>
        </authorList>
    </citation>
    <scope>NUCLEOTIDE SEQUENCE [LARGE SCALE GENOMIC DNA]</scope>
    <source>
        <strain evidence="3">MMyoMyo1</strain>
        <tissue evidence="3">Flight muscle</tissue>
    </source>
</reference>
<name>A0A7J8APA6_MYOMY</name>
<dbReference type="AlphaFoldDB" id="A0A7J8APA6"/>
<evidence type="ECO:0000259" key="2">
    <source>
        <dbReference type="PROSITE" id="PS50022"/>
    </source>
</evidence>
<dbReference type="PROSITE" id="PS50022">
    <property type="entry name" value="FA58C_3"/>
    <property type="match status" value="1"/>
</dbReference>
<proteinExistence type="predicted"/>
<dbReference type="PANTHER" id="PTHR46806:SF4">
    <property type="entry name" value="NEUROPILIN-1"/>
    <property type="match status" value="1"/>
</dbReference>